<dbReference type="PANTHER" id="PTHR13887">
    <property type="entry name" value="GLUTATHIONE S-TRANSFERASE KAPPA"/>
    <property type="match status" value="1"/>
</dbReference>
<comment type="caution">
    <text evidence="2">The sequence shown here is derived from an EMBL/GenBank/DDBJ whole genome shotgun (WGS) entry which is preliminary data.</text>
</comment>
<sequence>MTNFTIKVVSDTVCPWCYVGKRKLESGIKAYKAAHPESNDTFAVEWSAFYLVPDASETGSPKNERLDRIYGPEKRKVMHARLSEIGKEQDIDFKFGGLTGNTRNSHRVIQLAKTKGAGVQNGVVDALFRAYFENEQDITSKEVLRAAALKGGLEAAEVDDVLATDKFGELVDQEVEEAKRNLITGVPHFTLNDKYEIGGAQDSEGFKRVFEKIKEM</sequence>
<reference evidence="2" key="1">
    <citation type="submission" date="2021-03" db="EMBL/GenBank/DDBJ databases">
        <authorList>
            <person name="Tagirdzhanova G."/>
        </authorList>
    </citation>
    <scope>NUCLEOTIDE SEQUENCE</scope>
</reference>
<evidence type="ECO:0000313" key="3">
    <source>
        <dbReference type="Proteomes" id="UP000664169"/>
    </source>
</evidence>
<evidence type="ECO:0000313" key="2">
    <source>
        <dbReference type="EMBL" id="CAF9913771.1"/>
    </source>
</evidence>
<gene>
    <name evidence="2" type="ORF">GOMPHAMPRED_008022</name>
</gene>
<dbReference type="InterPro" id="IPR001853">
    <property type="entry name" value="DSBA-like_thioredoxin_dom"/>
</dbReference>
<dbReference type="SUPFAM" id="SSF52833">
    <property type="entry name" value="Thioredoxin-like"/>
    <property type="match status" value="1"/>
</dbReference>
<organism evidence="2 3">
    <name type="scientific">Gomphillus americanus</name>
    <dbReference type="NCBI Taxonomy" id="1940652"/>
    <lineage>
        <taxon>Eukaryota</taxon>
        <taxon>Fungi</taxon>
        <taxon>Dikarya</taxon>
        <taxon>Ascomycota</taxon>
        <taxon>Pezizomycotina</taxon>
        <taxon>Lecanoromycetes</taxon>
        <taxon>OSLEUM clade</taxon>
        <taxon>Ostropomycetidae</taxon>
        <taxon>Ostropales</taxon>
        <taxon>Graphidaceae</taxon>
        <taxon>Gomphilloideae</taxon>
        <taxon>Gomphillus</taxon>
    </lineage>
</organism>
<dbReference type="Gene3D" id="3.40.30.10">
    <property type="entry name" value="Glutaredoxin"/>
    <property type="match status" value="1"/>
</dbReference>
<dbReference type="Proteomes" id="UP000664169">
    <property type="component" value="Unassembled WGS sequence"/>
</dbReference>
<dbReference type="Pfam" id="PF01323">
    <property type="entry name" value="DSBA"/>
    <property type="match status" value="1"/>
</dbReference>
<dbReference type="EMBL" id="CAJPDQ010000008">
    <property type="protein sequence ID" value="CAF9913771.1"/>
    <property type="molecule type" value="Genomic_DNA"/>
</dbReference>
<dbReference type="OrthoDB" id="1930760at2759"/>
<feature type="domain" description="DSBA-like thioredoxin" evidence="1">
    <location>
        <begin position="5"/>
        <end position="208"/>
    </location>
</feature>
<dbReference type="AlphaFoldDB" id="A0A8H3EW53"/>
<dbReference type="GO" id="GO:0016491">
    <property type="term" value="F:oxidoreductase activity"/>
    <property type="evidence" value="ECO:0007669"/>
    <property type="project" value="InterPro"/>
</dbReference>
<evidence type="ECO:0000259" key="1">
    <source>
        <dbReference type="Pfam" id="PF01323"/>
    </source>
</evidence>
<accession>A0A8H3EW53</accession>
<dbReference type="PANTHER" id="PTHR13887:SF41">
    <property type="entry name" value="THIOREDOXIN SUPERFAMILY PROTEIN"/>
    <property type="match status" value="1"/>
</dbReference>
<dbReference type="CDD" id="cd03024">
    <property type="entry name" value="DsbA_FrnE"/>
    <property type="match status" value="1"/>
</dbReference>
<name>A0A8H3EW53_9LECA</name>
<protein>
    <recommendedName>
        <fullName evidence="1">DSBA-like thioredoxin domain-containing protein</fullName>
    </recommendedName>
</protein>
<keyword evidence="3" id="KW-1185">Reference proteome</keyword>
<dbReference type="InterPro" id="IPR036249">
    <property type="entry name" value="Thioredoxin-like_sf"/>
</dbReference>
<proteinExistence type="predicted"/>